<keyword evidence="6" id="KW-1185">Reference proteome</keyword>
<comment type="subcellular location">
    <subcellularLocation>
        <location evidence="4">Membrane</location>
        <topology evidence="4">Multi-pass membrane protein</topology>
    </subcellularLocation>
</comment>
<dbReference type="Proteomes" id="UP001620645">
    <property type="component" value="Unassembled WGS sequence"/>
</dbReference>
<dbReference type="EMBL" id="JBICCN010000026">
    <property type="protein sequence ID" value="KAL3102327.1"/>
    <property type="molecule type" value="Genomic_DNA"/>
</dbReference>
<keyword evidence="1 4" id="KW-0812">Transmembrane</keyword>
<evidence type="ECO:0000313" key="5">
    <source>
        <dbReference type="EMBL" id="KAL3102327.1"/>
    </source>
</evidence>
<name>A0ABD2KHQ6_HETSC</name>
<dbReference type="GO" id="GO:0005375">
    <property type="term" value="F:copper ion transmembrane transporter activity"/>
    <property type="evidence" value="ECO:0007669"/>
    <property type="project" value="UniProtKB-UniRule"/>
</dbReference>
<feature type="transmembrane region" description="Helical" evidence="4">
    <location>
        <begin position="118"/>
        <end position="138"/>
    </location>
</feature>
<dbReference type="Pfam" id="PF04145">
    <property type="entry name" value="Ctr"/>
    <property type="match status" value="1"/>
</dbReference>
<comment type="similarity">
    <text evidence="4">Belongs to the copper transporter (Ctr) (TC 1.A.56) family. SLC31A subfamily.</text>
</comment>
<keyword evidence="4" id="KW-0187">Copper transport</keyword>
<keyword evidence="4" id="KW-0406">Ion transport</keyword>
<protein>
    <recommendedName>
        <fullName evidence="4">Copper transport protein</fullName>
    </recommendedName>
</protein>
<feature type="transmembrane region" description="Helical" evidence="4">
    <location>
        <begin position="52"/>
        <end position="71"/>
    </location>
</feature>
<accession>A0ABD2KHQ6</accession>
<organism evidence="5 6">
    <name type="scientific">Heterodera schachtii</name>
    <name type="common">Sugarbeet cyst nematode worm</name>
    <name type="synonym">Tylenchus schachtii</name>
    <dbReference type="NCBI Taxonomy" id="97005"/>
    <lineage>
        <taxon>Eukaryota</taxon>
        <taxon>Metazoa</taxon>
        <taxon>Ecdysozoa</taxon>
        <taxon>Nematoda</taxon>
        <taxon>Chromadorea</taxon>
        <taxon>Rhabditida</taxon>
        <taxon>Tylenchina</taxon>
        <taxon>Tylenchomorpha</taxon>
        <taxon>Tylenchoidea</taxon>
        <taxon>Heteroderidae</taxon>
        <taxon>Heteroderinae</taxon>
        <taxon>Heterodera</taxon>
    </lineage>
</organism>
<dbReference type="GO" id="GO:0016020">
    <property type="term" value="C:membrane"/>
    <property type="evidence" value="ECO:0007669"/>
    <property type="project" value="UniProtKB-SubCell"/>
</dbReference>
<sequence>MNGGYGFGGYGNGMMPMGYGNGAFSYGMSSPFVHFDTDEYILFDFWHPFSSLGMAFSCLCVFVVAAGFEAIRWFRQIFGKRTELVMPSDQTQNNGTLPSGNNSLLALSNMKLRFRPTAFDVLLYAVQLLIGYILMIIVMTLNGWLILSVLLGHILAKLLLGLLTSDSVLNN</sequence>
<keyword evidence="2 4" id="KW-1133">Transmembrane helix</keyword>
<gene>
    <name evidence="5" type="ORF">niasHS_003736</name>
</gene>
<keyword evidence="4" id="KW-0186">Copper</keyword>
<dbReference type="AlphaFoldDB" id="A0ABD2KHQ6"/>
<feature type="transmembrane region" description="Helical" evidence="4">
    <location>
        <begin position="144"/>
        <end position="163"/>
    </location>
</feature>
<evidence type="ECO:0000256" key="3">
    <source>
        <dbReference type="ARBA" id="ARBA00023136"/>
    </source>
</evidence>
<comment type="caution">
    <text evidence="5">The sequence shown here is derived from an EMBL/GenBank/DDBJ whole genome shotgun (WGS) entry which is preliminary data.</text>
</comment>
<evidence type="ECO:0000256" key="4">
    <source>
        <dbReference type="RuleBase" id="RU367022"/>
    </source>
</evidence>
<evidence type="ECO:0000256" key="1">
    <source>
        <dbReference type="ARBA" id="ARBA00022692"/>
    </source>
</evidence>
<proteinExistence type="inferred from homology"/>
<dbReference type="PANTHER" id="PTHR12483:SF115">
    <property type="entry name" value="COPPER TRANSPORT PROTEIN"/>
    <property type="match status" value="1"/>
</dbReference>
<dbReference type="InterPro" id="IPR007274">
    <property type="entry name" value="Cop_transporter"/>
</dbReference>
<evidence type="ECO:0000256" key="2">
    <source>
        <dbReference type="ARBA" id="ARBA00022989"/>
    </source>
</evidence>
<evidence type="ECO:0000313" key="6">
    <source>
        <dbReference type="Proteomes" id="UP001620645"/>
    </source>
</evidence>
<dbReference type="PANTHER" id="PTHR12483">
    <property type="entry name" value="SOLUTE CARRIER FAMILY 31 COPPER TRANSPORTERS"/>
    <property type="match status" value="1"/>
</dbReference>
<keyword evidence="4" id="KW-0813">Transport</keyword>
<keyword evidence="3 4" id="KW-0472">Membrane</keyword>
<reference evidence="5 6" key="1">
    <citation type="submission" date="2024-10" db="EMBL/GenBank/DDBJ databases">
        <authorList>
            <person name="Kim D."/>
        </authorList>
    </citation>
    <scope>NUCLEOTIDE SEQUENCE [LARGE SCALE GENOMIC DNA]</scope>
    <source>
        <strain evidence="5">Taebaek</strain>
    </source>
</reference>